<reference evidence="19" key="1">
    <citation type="journal article" date="2014" name="Int. J. Syst. Evol. Microbiol.">
        <title>Complete genome sequence of Corynebacterium casei LMG S-19264T (=DSM 44701T), isolated from a smear-ripened cheese.</title>
        <authorList>
            <consortium name="US DOE Joint Genome Institute (JGI-PGF)"/>
            <person name="Walter F."/>
            <person name="Albersmeier A."/>
            <person name="Kalinowski J."/>
            <person name="Ruckert C."/>
        </authorList>
    </citation>
    <scope>NUCLEOTIDE SEQUENCE</scope>
    <source>
        <strain evidence="19">CGMCC 1.12919</strain>
    </source>
</reference>
<dbReference type="Pfam" id="PF01351">
    <property type="entry name" value="RNase_HII"/>
    <property type="match status" value="1"/>
</dbReference>
<name>A0A916U8N9_9HYPH</name>
<organism evidence="19 20">
    <name type="scientific">Chelatococcus reniformis</name>
    <dbReference type="NCBI Taxonomy" id="1494448"/>
    <lineage>
        <taxon>Bacteria</taxon>
        <taxon>Pseudomonadati</taxon>
        <taxon>Pseudomonadota</taxon>
        <taxon>Alphaproteobacteria</taxon>
        <taxon>Hyphomicrobiales</taxon>
        <taxon>Chelatococcaceae</taxon>
        <taxon>Chelatococcus</taxon>
    </lineage>
</organism>
<dbReference type="CDD" id="cd07182">
    <property type="entry name" value="RNase_HII_bacteria_HII_like"/>
    <property type="match status" value="1"/>
</dbReference>
<comment type="cofactor">
    <cofactor evidence="14 15">
        <name>Mn(2+)</name>
        <dbReference type="ChEBI" id="CHEBI:29035"/>
    </cofactor>
    <cofactor evidence="14 15">
        <name>Mg(2+)</name>
        <dbReference type="ChEBI" id="CHEBI:18420"/>
    </cofactor>
    <text evidence="14 15">Manganese or magnesium. Binds 1 divalent metal ion per monomer in the absence of substrate. May bind a second metal ion after substrate binding.</text>
</comment>
<feature type="domain" description="RNase H type-2" evidence="18">
    <location>
        <begin position="36"/>
        <end position="224"/>
    </location>
</feature>
<feature type="binding site" evidence="14 15">
    <location>
        <position position="42"/>
    </location>
    <ligand>
        <name>a divalent metal cation</name>
        <dbReference type="ChEBI" id="CHEBI:60240"/>
    </ligand>
</feature>
<dbReference type="GO" id="GO:0003723">
    <property type="term" value="F:RNA binding"/>
    <property type="evidence" value="ECO:0007669"/>
    <property type="project" value="UniProtKB-UniRule"/>
</dbReference>
<evidence type="ECO:0000256" key="3">
    <source>
        <dbReference type="ARBA" id="ARBA00004065"/>
    </source>
</evidence>
<evidence type="ECO:0000259" key="18">
    <source>
        <dbReference type="PROSITE" id="PS51975"/>
    </source>
</evidence>
<dbReference type="Gene3D" id="3.30.420.10">
    <property type="entry name" value="Ribonuclease H-like superfamily/Ribonuclease H"/>
    <property type="match status" value="1"/>
</dbReference>
<dbReference type="GO" id="GO:0005737">
    <property type="term" value="C:cytoplasm"/>
    <property type="evidence" value="ECO:0007669"/>
    <property type="project" value="UniProtKB-SubCell"/>
</dbReference>
<keyword evidence="13 14" id="KW-0464">Manganese</keyword>
<evidence type="ECO:0000256" key="15">
    <source>
        <dbReference type="PROSITE-ProRule" id="PRU01319"/>
    </source>
</evidence>
<evidence type="ECO:0000256" key="11">
    <source>
        <dbReference type="ARBA" id="ARBA00022759"/>
    </source>
</evidence>
<dbReference type="InterPro" id="IPR036397">
    <property type="entry name" value="RNaseH_sf"/>
</dbReference>
<dbReference type="HAMAP" id="MF_00052_B">
    <property type="entry name" value="RNase_HII_B"/>
    <property type="match status" value="1"/>
</dbReference>
<dbReference type="NCBIfam" id="NF000595">
    <property type="entry name" value="PRK00015.1-3"/>
    <property type="match status" value="1"/>
</dbReference>
<dbReference type="PROSITE" id="PS51975">
    <property type="entry name" value="RNASE_H_2"/>
    <property type="match status" value="1"/>
</dbReference>
<dbReference type="InterPro" id="IPR024567">
    <property type="entry name" value="RNase_HII/HIII_dom"/>
</dbReference>
<evidence type="ECO:0000256" key="4">
    <source>
        <dbReference type="ARBA" id="ARBA00004496"/>
    </source>
</evidence>
<dbReference type="GO" id="GO:0043137">
    <property type="term" value="P:DNA replication, removal of RNA primer"/>
    <property type="evidence" value="ECO:0007669"/>
    <property type="project" value="TreeGrafter"/>
</dbReference>
<dbReference type="GO" id="GO:0004523">
    <property type="term" value="F:RNA-DNA hybrid ribonuclease activity"/>
    <property type="evidence" value="ECO:0007669"/>
    <property type="project" value="UniProtKB-UniRule"/>
</dbReference>
<dbReference type="GO" id="GO:0006298">
    <property type="term" value="P:mismatch repair"/>
    <property type="evidence" value="ECO:0007669"/>
    <property type="project" value="TreeGrafter"/>
</dbReference>
<evidence type="ECO:0000256" key="12">
    <source>
        <dbReference type="ARBA" id="ARBA00022801"/>
    </source>
</evidence>
<dbReference type="GO" id="GO:0032299">
    <property type="term" value="C:ribonuclease H2 complex"/>
    <property type="evidence" value="ECO:0007669"/>
    <property type="project" value="TreeGrafter"/>
</dbReference>
<evidence type="ECO:0000256" key="1">
    <source>
        <dbReference type="ARBA" id="ARBA00000077"/>
    </source>
</evidence>
<feature type="binding site" evidence="14 15">
    <location>
        <position position="133"/>
    </location>
    <ligand>
        <name>a divalent metal cation</name>
        <dbReference type="ChEBI" id="CHEBI:60240"/>
    </ligand>
</feature>
<comment type="cofactor">
    <cofactor evidence="2">
        <name>Mg(2+)</name>
        <dbReference type="ChEBI" id="CHEBI:18420"/>
    </cofactor>
</comment>
<dbReference type="GO" id="GO:0030145">
    <property type="term" value="F:manganese ion binding"/>
    <property type="evidence" value="ECO:0007669"/>
    <property type="project" value="UniProtKB-UniRule"/>
</dbReference>
<comment type="catalytic activity">
    <reaction evidence="1 14 15 16">
        <text>Endonucleolytic cleavage to 5'-phosphomonoester.</text>
        <dbReference type="EC" id="3.1.26.4"/>
    </reaction>
</comment>
<evidence type="ECO:0000256" key="16">
    <source>
        <dbReference type="RuleBase" id="RU003515"/>
    </source>
</evidence>
<dbReference type="AlphaFoldDB" id="A0A916U8N9"/>
<keyword evidence="11 14" id="KW-0255">Endonuclease</keyword>
<dbReference type="SUPFAM" id="SSF53098">
    <property type="entry name" value="Ribonuclease H-like"/>
    <property type="match status" value="1"/>
</dbReference>
<evidence type="ECO:0000256" key="10">
    <source>
        <dbReference type="ARBA" id="ARBA00022723"/>
    </source>
</evidence>
<feature type="binding site" evidence="14 15">
    <location>
        <position position="43"/>
    </location>
    <ligand>
        <name>a divalent metal cation</name>
        <dbReference type="ChEBI" id="CHEBI:60240"/>
    </ligand>
</feature>
<dbReference type="InterPro" id="IPR001352">
    <property type="entry name" value="RNase_HII/HIII"/>
</dbReference>
<proteinExistence type="inferred from homology"/>
<evidence type="ECO:0000313" key="20">
    <source>
        <dbReference type="Proteomes" id="UP000637002"/>
    </source>
</evidence>
<comment type="subcellular location">
    <subcellularLocation>
        <location evidence="4 14">Cytoplasm</location>
    </subcellularLocation>
</comment>
<dbReference type="InterPro" id="IPR022898">
    <property type="entry name" value="RNase_HII"/>
</dbReference>
<evidence type="ECO:0000256" key="5">
    <source>
        <dbReference type="ARBA" id="ARBA00007383"/>
    </source>
</evidence>
<protein>
    <recommendedName>
        <fullName evidence="7 14">Ribonuclease HII</fullName>
        <shortName evidence="14">RNase HII</shortName>
        <ecNumber evidence="6 14">3.1.26.4</ecNumber>
    </recommendedName>
</protein>
<sequence length="231" mass="24917">MLAPMARRPTTDSLPMELPEGPTFDRERRLRRRGLWPVAGLDEVGRGPLAGPVVAAAVVLDPADIPAGLNDSKALDGETRETLYPLIMAKALVGVACVSAREIDATDIRKASLAAMSRALASLPVAARFALVDGRDRPAVPCEVEAIIRGDALVASIAAASIVAKVVRDRLMRRLCQHYPVYGFSRHVGYATVEHRRAIAQHGPCPYHRLSFAPFRLAEARAEAVADELTL</sequence>
<evidence type="ECO:0000256" key="7">
    <source>
        <dbReference type="ARBA" id="ARBA00019179"/>
    </source>
</evidence>
<evidence type="ECO:0000313" key="19">
    <source>
        <dbReference type="EMBL" id="GGC62689.1"/>
    </source>
</evidence>
<accession>A0A916U8N9</accession>
<feature type="region of interest" description="Disordered" evidence="17">
    <location>
        <begin position="1"/>
        <end position="22"/>
    </location>
</feature>
<reference evidence="19" key="2">
    <citation type="submission" date="2020-09" db="EMBL/GenBank/DDBJ databases">
        <authorList>
            <person name="Sun Q."/>
            <person name="Zhou Y."/>
        </authorList>
    </citation>
    <scope>NUCLEOTIDE SEQUENCE</scope>
    <source>
        <strain evidence="19">CGMCC 1.12919</strain>
    </source>
</reference>
<comment type="caution">
    <text evidence="19">The sequence shown here is derived from an EMBL/GenBank/DDBJ whole genome shotgun (WGS) entry which is preliminary data.</text>
</comment>
<evidence type="ECO:0000256" key="2">
    <source>
        <dbReference type="ARBA" id="ARBA00001946"/>
    </source>
</evidence>
<comment type="function">
    <text evidence="3 14 16">Endonuclease that specifically degrades the RNA of RNA-DNA hybrids.</text>
</comment>
<dbReference type="EC" id="3.1.26.4" evidence="6 14"/>
<evidence type="ECO:0000256" key="14">
    <source>
        <dbReference type="HAMAP-Rule" id="MF_00052"/>
    </source>
</evidence>
<keyword evidence="10 14" id="KW-0479">Metal-binding</keyword>
<keyword evidence="12 14" id="KW-0378">Hydrolase</keyword>
<evidence type="ECO:0000256" key="17">
    <source>
        <dbReference type="SAM" id="MobiDB-lite"/>
    </source>
</evidence>
<keyword evidence="8 14" id="KW-0963">Cytoplasm</keyword>
<dbReference type="Proteomes" id="UP000637002">
    <property type="component" value="Unassembled WGS sequence"/>
</dbReference>
<comment type="similarity">
    <text evidence="5 14 16">Belongs to the RNase HII family.</text>
</comment>
<dbReference type="EMBL" id="BMGG01000003">
    <property type="protein sequence ID" value="GGC62689.1"/>
    <property type="molecule type" value="Genomic_DNA"/>
</dbReference>
<gene>
    <name evidence="14 19" type="primary">rnhB</name>
    <name evidence="19" type="ORF">GCM10010994_21600</name>
</gene>
<evidence type="ECO:0000256" key="6">
    <source>
        <dbReference type="ARBA" id="ARBA00012180"/>
    </source>
</evidence>
<evidence type="ECO:0000256" key="13">
    <source>
        <dbReference type="ARBA" id="ARBA00023211"/>
    </source>
</evidence>
<keyword evidence="20" id="KW-1185">Reference proteome</keyword>
<keyword evidence="9 14" id="KW-0540">Nuclease</keyword>
<dbReference type="InterPro" id="IPR012337">
    <property type="entry name" value="RNaseH-like_sf"/>
</dbReference>
<evidence type="ECO:0000256" key="9">
    <source>
        <dbReference type="ARBA" id="ARBA00022722"/>
    </source>
</evidence>
<dbReference type="PANTHER" id="PTHR10954">
    <property type="entry name" value="RIBONUCLEASE H2 SUBUNIT A"/>
    <property type="match status" value="1"/>
</dbReference>
<evidence type="ECO:0000256" key="8">
    <source>
        <dbReference type="ARBA" id="ARBA00022490"/>
    </source>
</evidence>
<dbReference type="PANTHER" id="PTHR10954:SF18">
    <property type="entry name" value="RIBONUCLEASE HII"/>
    <property type="match status" value="1"/>
</dbReference>